<dbReference type="RefSeq" id="WP_101917106.1">
    <property type="nucleotide sequence ID" value="NZ_OENF01000019.1"/>
</dbReference>
<dbReference type="EMBL" id="OENF01000019">
    <property type="protein sequence ID" value="SOS74615.1"/>
    <property type="molecule type" value="Genomic_DNA"/>
</dbReference>
<dbReference type="AlphaFoldDB" id="A0A2H1YGK3"/>
<proteinExistence type="predicted"/>
<sequence length="371" mass="42281">MNKKFLYISLLLIFIIFGSCKTSQKIVEETKTSEIRLKFLNEFIVKDSLNFKNTIIGGISGIDFANNQYYMVVDDAKNPRVLIGDIIIKNDSIKNVNFKNCIQINKNSHFYKNNILDLESVFVTQNKLNLVSEGSIRNGKNPTIFTVDTVGNFQEKITIPDYFNANSNAKPKHNGTFESSSKSFDKKGFWVAMEAPLETDGEEPTFHKTQSPIRITYFDNQTKKATKQFAYQLEKIDKPAKGNINLNGVTAILAYKKNTFLIVERSYQSGYGTLGNTIRIFKATINENSTNTLEIQSLKKEKYIPLKKELVFDFKSIQHQLTHEIIDNMEGITLGEKLSNGNNSLILVADDNFQVYGKQLNQFLLLEIQEK</sequence>
<evidence type="ECO:0000313" key="2">
    <source>
        <dbReference type="EMBL" id="SOS74615.1"/>
    </source>
</evidence>
<dbReference type="InterPro" id="IPR027372">
    <property type="entry name" value="Phytase-like_dom"/>
</dbReference>
<dbReference type="Pfam" id="PF13449">
    <property type="entry name" value="Phytase-like"/>
    <property type="match status" value="1"/>
</dbReference>
<dbReference type="OrthoDB" id="9798539at2"/>
<gene>
    <name evidence="2" type="ORF">TNO020_260042</name>
</gene>
<accession>A0A2H1YGK3</accession>
<protein>
    <recommendedName>
        <fullName evidence="1">Phytase-like domain-containing protein</fullName>
    </recommendedName>
</protein>
<evidence type="ECO:0000259" key="1">
    <source>
        <dbReference type="Pfam" id="PF13449"/>
    </source>
</evidence>
<dbReference type="Proteomes" id="UP000234211">
    <property type="component" value="Unassembled WGS sequence"/>
</dbReference>
<reference evidence="3" key="1">
    <citation type="submission" date="2017-11" db="EMBL/GenBank/DDBJ databases">
        <authorList>
            <person name="Duchaud E."/>
        </authorList>
    </citation>
    <scope>NUCLEOTIDE SEQUENCE [LARGE SCALE GENOMIC DNA]</scope>
    <source>
        <strain evidence="3">Tenacibaculum sp. TNO020</strain>
    </source>
</reference>
<keyword evidence="3" id="KW-1185">Reference proteome</keyword>
<dbReference type="PROSITE" id="PS51257">
    <property type="entry name" value="PROKAR_LIPOPROTEIN"/>
    <property type="match status" value="1"/>
</dbReference>
<evidence type="ECO:0000313" key="3">
    <source>
        <dbReference type="Proteomes" id="UP000234211"/>
    </source>
</evidence>
<organism evidence="2 3">
    <name type="scientific">Tenacibaculum piscium</name>
    <dbReference type="NCBI Taxonomy" id="1458515"/>
    <lineage>
        <taxon>Bacteria</taxon>
        <taxon>Pseudomonadati</taxon>
        <taxon>Bacteroidota</taxon>
        <taxon>Flavobacteriia</taxon>
        <taxon>Flavobacteriales</taxon>
        <taxon>Flavobacteriaceae</taxon>
        <taxon>Tenacibaculum</taxon>
    </lineage>
</organism>
<feature type="domain" description="Phytase-like" evidence="1">
    <location>
        <begin position="56"/>
        <end position="353"/>
    </location>
</feature>
<name>A0A2H1YGK3_9FLAO</name>